<reference evidence="8 9" key="1">
    <citation type="journal article" date="2020" name="Int. J. Syst. Evol. Microbiol.">
        <title>Novel acetic acid bacteria from cider fermentations: Acetobacter conturbans sp. nov. and Acetobacter fallax sp. nov.</title>
        <authorList>
            <person name="Sombolestani A.S."/>
            <person name="Cleenwerck I."/>
            <person name="Cnockaert M."/>
            <person name="Borremans W."/>
            <person name="Wieme A.D."/>
            <person name="De Vuyst L."/>
            <person name="Vandamme P."/>
        </authorList>
    </citation>
    <scope>NUCLEOTIDE SEQUENCE [LARGE SCALE GENOMIC DNA]</scope>
    <source>
        <strain evidence="8 9">LMG 1637</strain>
    </source>
</reference>
<name>A0ABX0KCW3_9PROT</name>
<evidence type="ECO:0000313" key="8">
    <source>
        <dbReference type="EMBL" id="NHO32906.1"/>
    </source>
</evidence>
<feature type="transmembrane region" description="Helical" evidence="7">
    <location>
        <begin position="124"/>
        <end position="146"/>
    </location>
</feature>
<protein>
    <submittedName>
        <fullName evidence="8">LptF/LptG family permease</fullName>
    </submittedName>
</protein>
<sequence length="456" mass="49263">MSVGQETGDKQRYRPPLARLPSWARPGTLDVYLLSQTIPPFTIAVSVVLLALLLERLLVLLNVLASEASPFFTLIRLLADLMPHYMGLALPAALCVAVFAVIRRMSENDEIDALMSSGVSLARLCRPFAIAGAVIGLLSLLLYGYIQPHARYQFRQGFYLASHAGWSPVLQSGMLASPSPALMLTADHVDQAGSHLTSVFIRDFSEDRERDITARSGTIRSDTARGEVQIELTDGAILTVRPDMDPTVTTFDHATRLISHSRATSFRERGDDERELTSSELARQIHARKHRRHSNADQAAQLPAPLPVATSSAPAPSSGQPHAADDKPIPKTQVADIPIPVPSMRAELNFRLARSLSIPFIPVLAVALAVIGKRKRGSAGLAVAVTILLTYDHLLQLGESLVANGRASALTVIWPPTILFCAGCTLLLLYRASILPIRRVIPATTTPSVSAPDATA</sequence>
<feature type="transmembrane region" description="Helical" evidence="7">
    <location>
        <begin position="85"/>
        <end position="103"/>
    </location>
</feature>
<keyword evidence="4 7" id="KW-1133">Transmembrane helix</keyword>
<evidence type="ECO:0000256" key="6">
    <source>
        <dbReference type="SAM" id="MobiDB-lite"/>
    </source>
</evidence>
<feature type="region of interest" description="Disordered" evidence="6">
    <location>
        <begin position="307"/>
        <end position="336"/>
    </location>
</feature>
<dbReference type="Pfam" id="PF03739">
    <property type="entry name" value="LptF_LptG"/>
    <property type="match status" value="2"/>
</dbReference>
<comment type="subcellular location">
    <subcellularLocation>
        <location evidence="1">Cell membrane</location>
        <topology evidence="1">Multi-pass membrane protein</topology>
    </subcellularLocation>
</comment>
<evidence type="ECO:0000256" key="3">
    <source>
        <dbReference type="ARBA" id="ARBA00022692"/>
    </source>
</evidence>
<dbReference type="Proteomes" id="UP000615326">
    <property type="component" value="Unassembled WGS sequence"/>
</dbReference>
<dbReference type="PANTHER" id="PTHR33529">
    <property type="entry name" value="SLR0882 PROTEIN-RELATED"/>
    <property type="match status" value="1"/>
</dbReference>
<keyword evidence="3 7" id="KW-0812">Transmembrane</keyword>
<evidence type="ECO:0000256" key="7">
    <source>
        <dbReference type="SAM" id="Phobius"/>
    </source>
</evidence>
<dbReference type="InterPro" id="IPR005495">
    <property type="entry name" value="LptG/LptF_permease"/>
</dbReference>
<keyword evidence="2" id="KW-1003">Cell membrane</keyword>
<feature type="transmembrane region" description="Helical" evidence="7">
    <location>
        <begin position="31"/>
        <end position="52"/>
    </location>
</feature>
<organism evidence="8 9">
    <name type="scientific">Acetobacter fallax</name>
    <dbReference type="NCBI Taxonomy" id="1737473"/>
    <lineage>
        <taxon>Bacteria</taxon>
        <taxon>Pseudomonadati</taxon>
        <taxon>Pseudomonadota</taxon>
        <taxon>Alphaproteobacteria</taxon>
        <taxon>Acetobacterales</taxon>
        <taxon>Acetobacteraceae</taxon>
        <taxon>Acetobacter</taxon>
    </lineage>
</organism>
<gene>
    <name evidence="8" type="ORF">GOB84_10125</name>
</gene>
<evidence type="ECO:0000313" key="9">
    <source>
        <dbReference type="Proteomes" id="UP000615326"/>
    </source>
</evidence>
<accession>A0ABX0KCW3</accession>
<comment type="caution">
    <text evidence="8">The sequence shown here is derived from an EMBL/GenBank/DDBJ whole genome shotgun (WGS) entry which is preliminary data.</text>
</comment>
<evidence type="ECO:0000256" key="2">
    <source>
        <dbReference type="ARBA" id="ARBA00022475"/>
    </source>
</evidence>
<feature type="compositionally biased region" description="Low complexity" evidence="6">
    <location>
        <begin position="307"/>
        <end position="322"/>
    </location>
</feature>
<dbReference type="EMBL" id="WOSW01000017">
    <property type="protein sequence ID" value="NHO32906.1"/>
    <property type="molecule type" value="Genomic_DNA"/>
</dbReference>
<feature type="transmembrane region" description="Helical" evidence="7">
    <location>
        <begin position="352"/>
        <end position="371"/>
    </location>
</feature>
<keyword evidence="9" id="KW-1185">Reference proteome</keyword>
<evidence type="ECO:0000256" key="4">
    <source>
        <dbReference type="ARBA" id="ARBA00022989"/>
    </source>
</evidence>
<evidence type="ECO:0000256" key="1">
    <source>
        <dbReference type="ARBA" id="ARBA00004651"/>
    </source>
</evidence>
<evidence type="ECO:0000256" key="5">
    <source>
        <dbReference type="ARBA" id="ARBA00023136"/>
    </source>
</evidence>
<proteinExistence type="predicted"/>
<feature type="transmembrane region" description="Helical" evidence="7">
    <location>
        <begin position="407"/>
        <end position="430"/>
    </location>
</feature>
<keyword evidence="5 7" id="KW-0472">Membrane</keyword>
<feature type="transmembrane region" description="Helical" evidence="7">
    <location>
        <begin position="378"/>
        <end position="395"/>
    </location>
</feature>
<dbReference type="RefSeq" id="WP_173577429.1">
    <property type="nucleotide sequence ID" value="NZ_WOSW01000017.1"/>
</dbReference>
<dbReference type="PANTHER" id="PTHR33529:SF6">
    <property type="entry name" value="YJGP_YJGQ FAMILY PERMEASE"/>
    <property type="match status" value="1"/>
</dbReference>